<dbReference type="EMBL" id="MN739375">
    <property type="protein sequence ID" value="QHT01519.1"/>
    <property type="molecule type" value="Genomic_DNA"/>
</dbReference>
<name>A0A6C0CCV8_9ZZZZ</name>
<accession>A0A6C0CCV8</accession>
<proteinExistence type="predicted"/>
<reference evidence="1" key="1">
    <citation type="journal article" date="2020" name="Nature">
        <title>Giant virus diversity and host interactions through global metagenomics.</title>
        <authorList>
            <person name="Schulz F."/>
            <person name="Roux S."/>
            <person name="Paez-Espino D."/>
            <person name="Jungbluth S."/>
            <person name="Walsh D.A."/>
            <person name="Denef V.J."/>
            <person name="McMahon K.D."/>
            <person name="Konstantinidis K.T."/>
            <person name="Eloe-Fadrosh E.A."/>
            <person name="Kyrpides N.C."/>
            <person name="Woyke T."/>
        </authorList>
    </citation>
    <scope>NUCLEOTIDE SEQUENCE</scope>
    <source>
        <strain evidence="1">GVMAG-M-3300020192-26</strain>
    </source>
</reference>
<organism evidence="1">
    <name type="scientific">viral metagenome</name>
    <dbReference type="NCBI Taxonomy" id="1070528"/>
    <lineage>
        <taxon>unclassified sequences</taxon>
        <taxon>metagenomes</taxon>
        <taxon>organismal metagenomes</taxon>
    </lineage>
</organism>
<sequence>MNSQLINTNPLINRFNGYATQNPNTVHFQSNQLINQNPHISNHLNDFIRQHNHVQQNVPAFQQQINNRPEKSVRLPSNKKNAKKNNIIEEMLKPQKIEKENKDVITNLKERENKQNTESFEITNDPYKNIIKDKIIKKPWDKIKEADLIVHTVTPVDRDKNRFEKEVNVKKEEKKQINKELKIEFHIDNYSNHKDAFEYNKSFIKNLAYNSKDFDENKGDYIEFYRKHQKEAEEGQELCDKILHDMVDSGLIKPEELPTNNSENL</sequence>
<dbReference type="AlphaFoldDB" id="A0A6C0CCV8"/>
<evidence type="ECO:0000313" key="1">
    <source>
        <dbReference type="EMBL" id="QHT01519.1"/>
    </source>
</evidence>
<protein>
    <submittedName>
        <fullName evidence="1">Uncharacterized protein</fullName>
    </submittedName>
</protein>